<dbReference type="Pfam" id="PF00089">
    <property type="entry name" value="Trypsin"/>
    <property type="match status" value="1"/>
</dbReference>
<dbReference type="SMART" id="SM00020">
    <property type="entry name" value="Tryp_SPc"/>
    <property type="match status" value="1"/>
</dbReference>
<dbReference type="InterPro" id="IPR018114">
    <property type="entry name" value="TRYPSIN_HIS"/>
</dbReference>
<reference evidence="6" key="2">
    <citation type="submission" date="2020-09" db="EMBL/GenBank/DDBJ databases">
        <authorList>
            <person name="Sun Q."/>
            <person name="Zhou Y."/>
        </authorList>
    </citation>
    <scope>NUCLEOTIDE SEQUENCE</scope>
    <source>
        <strain evidence="6">CGMCC 1.12214</strain>
    </source>
</reference>
<dbReference type="GO" id="GO:0006508">
    <property type="term" value="P:proteolysis"/>
    <property type="evidence" value="ECO:0007669"/>
    <property type="project" value="UniProtKB-KW"/>
</dbReference>
<protein>
    <recommendedName>
        <fullName evidence="5">Peptidase S1 domain-containing protein</fullName>
    </recommendedName>
</protein>
<dbReference type="InterPro" id="IPR043504">
    <property type="entry name" value="Peptidase_S1_PA_chymotrypsin"/>
</dbReference>
<dbReference type="PANTHER" id="PTHR24276">
    <property type="entry name" value="POLYSERASE-RELATED"/>
    <property type="match status" value="1"/>
</dbReference>
<dbReference type="InterPro" id="IPR050430">
    <property type="entry name" value="Peptidase_S1"/>
</dbReference>
<evidence type="ECO:0000256" key="1">
    <source>
        <dbReference type="ARBA" id="ARBA00007664"/>
    </source>
</evidence>
<evidence type="ECO:0000313" key="7">
    <source>
        <dbReference type="Proteomes" id="UP000603912"/>
    </source>
</evidence>
<dbReference type="GO" id="GO:0004252">
    <property type="term" value="F:serine-type endopeptidase activity"/>
    <property type="evidence" value="ECO:0007669"/>
    <property type="project" value="InterPro"/>
</dbReference>
<comment type="caution">
    <text evidence="6">The sequence shown here is derived from an EMBL/GenBank/DDBJ whole genome shotgun (WGS) entry which is preliminary data.</text>
</comment>
<evidence type="ECO:0000259" key="5">
    <source>
        <dbReference type="PROSITE" id="PS50240"/>
    </source>
</evidence>
<dbReference type="Gene3D" id="2.40.10.10">
    <property type="entry name" value="Trypsin-like serine proteases"/>
    <property type="match status" value="1"/>
</dbReference>
<gene>
    <name evidence="6" type="ORF">GCM10007036_12780</name>
</gene>
<dbReference type="PANTHER" id="PTHR24276:SF98">
    <property type="entry name" value="FI18310P1-RELATED"/>
    <property type="match status" value="1"/>
</dbReference>
<evidence type="ECO:0000256" key="3">
    <source>
        <dbReference type="RuleBase" id="RU363034"/>
    </source>
</evidence>
<dbReference type="EMBL" id="BMES01000001">
    <property type="protein sequence ID" value="GGH13880.1"/>
    <property type="molecule type" value="Genomic_DNA"/>
</dbReference>
<dbReference type="PROSITE" id="PS00135">
    <property type="entry name" value="TRYPSIN_SER"/>
    <property type="match status" value="1"/>
</dbReference>
<sequence>MRVAAAATLGMLGATAPAKAVTLGEPAPRLAPHVVMVVERQGFCSAAVVAPDVVLTAAHCVAGKEIRVMIRDAANAPVLLAPLGVAVHPQYDKGGAQARRRSIDLALVRLPAPLPSGFLPATLGENGRPAAGESWTVAGYGLGEEGDPRTGGQFRAAALPVIEPYGPSTILVWLRSSTPGRGACTGDSGGPIFAPDGSLGAITAWAEGAGKARCGALTQGVLVAPQRAWIGKTLAGWGR</sequence>
<name>A0A917MGB3_9HYPH</name>
<dbReference type="SUPFAM" id="SSF50494">
    <property type="entry name" value="Trypsin-like serine proteases"/>
    <property type="match status" value="1"/>
</dbReference>
<reference evidence="6" key="1">
    <citation type="journal article" date="2014" name="Int. J. Syst. Evol. Microbiol.">
        <title>Complete genome sequence of Corynebacterium casei LMG S-19264T (=DSM 44701T), isolated from a smear-ripened cheese.</title>
        <authorList>
            <consortium name="US DOE Joint Genome Institute (JGI-PGF)"/>
            <person name="Walter F."/>
            <person name="Albersmeier A."/>
            <person name="Kalinowski J."/>
            <person name="Ruckert C."/>
        </authorList>
    </citation>
    <scope>NUCLEOTIDE SEQUENCE</scope>
    <source>
        <strain evidence="6">CGMCC 1.12214</strain>
    </source>
</reference>
<proteinExistence type="inferred from homology"/>
<evidence type="ECO:0000256" key="4">
    <source>
        <dbReference type="SAM" id="SignalP"/>
    </source>
</evidence>
<dbReference type="Proteomes" id="UP000603912">
    <property type="component" value="Unassembled WGS sequence"/>
</dbReference>
<organism evidence="6 7">
    <name type="scientific">Alsobacter metallidurans</name>
    <dbReference type="NCBI Taxonomy" id="340221"/>
    <lineage>
        <taxon>Bacteria</taxon>
        <taxon>Pseudomonadati</taxon>
        <taxon>Pseudomonadota</taxon>
        <taxon>Alphaproteobacteria</taxon>
        <taxon>Hyphomicrobiales</taxon>
        <taxon>Alsobacteraceae</taxon>
        <taxon>Alsobacter</taxon>
    </lineage>
</organism>
<evidence type="ECO:0000313" key="6">
    <source>
        <dbReference type="EMBL" id="GGH13880.1"/>
    </source>
</evidence>
<evidence type="ECO:0000256" key="2">
    <source>
        <dbReference type="ARBA" id="ARBA00023157"/>
    </source>
</evidence>
<dbReference type="PROSITE" id="PS00134">
    <property type="entry name" value="TRYPSIN_HIS"/>
    <property type="match status" value="1"/>
</dbReference>
<keyword evidence="3" id="KW-0378">Hydrolase</keyword>
<dbReference type="InterPro" id="IPR001254">
    <property type="entry name" value="Trypsin_dom"/>
</dbReference>
<comment type="similarity">
    <text evidence="1">Belongs to the peptidase S1 family.</text>
</comment>
<keyword evidence="2" id="KW-1015">Disulfide bond</keyword>
<dbReference type="PROSITE" id="PS50240">
    <property type="entry name" value="TRYPSIN_DOM"/>
    <property type="match status" value="1"/>
</dbReference>
<dbReference type="InterPro" id="IPR001314">
    <property type="entry name" value="Peptidase_S1A"/>
</dbReference>
<keyword evidence="7" id="KW-1185">Reference proteome</keyword>
<dbReference type="InterPro" id="IPR009003">
    <property type="entry name" value="Peptidase_S1_PA"/>
</dbReference>
<feature type="domain" description="Peptidase S1" evidence="5">
    <location>
        <begin position="11"/>
        <end position="235"/>
    </location>
</feature>
<keyword evidence="4" id="KW-0732">Signal</keyword>
<keyword evidence="3" id="KW-0720">Serine protease</keyword>
<keyword evidence="3" id="KW-0645">Protease</keyword>
<accession>A0A917MGB3</accession>
<dbReference type="PRINTS" id="PR00722">
    <property type="entry name" value="CHYMOTRYPSIN"/>
</dbReference>
<dbReference type="AlphaFoldDB" id="A0A917MGB3"/>
<dbReference type="InterPro" id="IPR033116">
    <property type="entry name" value="TRYPSIN_SER"/>
</dbReference>
<feature type="chain" id="PRO_5037541166" description="Peptidase S1 domain-containing protein" evidence="4">
    <location>
        <begin position="21"/>
        <end position="239"/>
    </location>
</feature>
<feature type="signal peptide" evidence="4">
    <location>
        <begin position="1"/>
        <end position="20"/>
    </location>
</feature>